<sequence>MRRLGVFICALVALSLAWTMNSWQLPVALAISTGALWAYFLYARSRRAWNEHATLAHCAGLYSLQCAGSVDKAVRIEQVWRSPWFMTLRLLGDQASTGPCTVTLWRGAQTKQAWWALCLCVNRLSHQVRAQNKDS</sequence>
<proteinExistence type="predicted"/>
<evidence type="ECO:0008006" key="4">
    <source>
        <dbReference type="Google" id="ProtNLM"/>
    </source>
</evidence>
<evidence type="ECO:0000313" key="3">
    <source>
        <dbReference type="Proteomes" id="UP001209916"/>
    </source>
</evidence>
<dbReference type="EMBL" id="JAPKNA010000001">
    <property type="protein sequence ID" value="MCX5463897.1"/>
    <property type="molecule type" value="Genomic_DNA"/>
</dbReference>
<comment type="caution">
    <text evidence="2">The sequence shown here is derived from an EMBL/GenBank/DDBJ whole genome shotgun (WGS) entry which is preliminary data.</text>
</comment>
<gene>
    <name evidence="2" type="ORF">OSH09_06855</name>
</gene>
<protein>
    <recommendedName>
        <fullName evidence="4">Toxin CptA</fullName>
    </recommendedName>
</protein>
<evidence type="ECO:0000313" key="2">
    <source>
        <dbReference type="EMBL" id="MCX5463897.1"/>
    </source>
</evidence>
<dbReference type="Proteomes" id="UP001209916">
    <property type="component" value="Unassembled WGS sequence"/>
</dbReference>
<feature type="transmembrane region" description="Helical" evidence="1">
    <location>
        <begin position="27"/>
        <end position="43"/>
    </location>
</feature>
<keyword evidence="1" id="KW-0472">Membrane</keyword>
<reference evidence="2 3" key="1">
    <citation type="submission" date="2022-11" db="EMBL/GenBank/DDBJ databases">
        <title>Biodiversity and phylogenetic relationships of bacteria.</title>
        <authorList>
            <person name="Machado R.A.R."/>
            <person name="Bhat A."/>
            <person name="Loulou A."/>
            <person name="Kallel S."/>
        </authorList>
    </citation>
    <scope>NUCLEOTIDE SEQUENCE [LARGE SCALE GENOMIC DNA]</scope>
    <source>
        <strain evidence="2 3">DSM 13975</strain>
    </source>
</reference>
<name>A0ABT3VK60_9BURK</name>
<keyword evidence="3" id="KW-1185">Reference proteome</keyword>
<dbReference type="RefSeq" id="WP_266120516.1">
    <property type="nucleotide sequence ID" value="NZ_JAPKNA010000001.1"/>
</dbReference>
<keyword evidence="1" id="KW-1133">Transmembrane helix</keyword>
<accession>A0ABT3VK60</accession>
<organism evidence="2 3">
    <name type="scientific">Alcaligenes parafaecalis</name>
    <dbReference type="NCBI Taxonomy" id="171260"/>
    <lineage>
        <taxon>Bacteria</taxon>
        <taxon>Pseudomonadati</taxon>
        <taxon>Pseudomonadota</taxon>
        <taxon>Betaproteobacteria</taxon>
        <taxon>Burkholderiales</taxon>
        <taxon>Alcaligenaceae</taxon>
        <taxon>Alcaligenes</taxon>
    </lineage>
</organism>
<keyword evidence="1" id="KW-0812">Transmembrane</keyword>
<evidence type="ECO:0000256" key="1">
    <source>
        <dbReference type="SAM" id="Phobius"/>
    </source>
</evidence>